<dbReference type="Gene3D" id="1.10.10.60">
    <property type="entry name" value="Homeodomain-like"/>
    <property type="match status" value="1"/>
</dbReference>
<keyword evidence="4" id="KW-0489">Methyltransferase</keyword>
<keyword evidence="2" id="KW-0238">DNA-binding</keyword>
<dbReference type="InterPro" id="IPR018060">
    <property type="entry name" value="HTH_AraC"/>
</dbReference>
<dbReference type="RefSeq" id="WP_126414328.1">
    <property type="nucleotide sequence ID" value="NZ_JASPER010000074.1"/>
</dbReference>
<dbReference type="InterPro" id="IPR009057">
    <property type="entry name" value="Homeodomain-like_sf"/>
</dbReference>
<accession>A0A3S5EWH0</accession>
<dbReference type="OrthoDB" id="2060755at2"/>
<dbReference type="InterPro" id="IPR050204">
    <property type="entry name" value="AraC_XylS_family_regulators"/>
</dbReference>
<evidence type="ECO:0000256" key="3">
    <source>
        <dbReference type="ARBA" id="ARBA00023163"/>
    </source>
</evidence>
<dbReference type="Pfam" id="PF12833">
    <property type="entry name" value="HTH_18"/>
    <property type="match status" value="1"/>
</dbReference>
<evidence type="ECO:0000256" key="2">
    <source>
        <dbReference type="ARBA" id="ARBA00023125"/>
    </source>
</evidence>
<dbReference type="AlphaFoldDB" id="A0A3S5EWH0"/>
<dbReference type="Proteomes" id="UP000268658">
    <property type="component" value="Chromosome"/>
</dbReference>
<reference evidence="4 5" key="1">
    <citation type="submission" date="2018-12" db="EMBL/GenBank/DDBJ databases">
        <authorList>
            <consortium name="Pathogen Informatics"/>
        </authorList>
    </citation>
    <scope>NUCLEOTIDE SEQUENCE [LARGE SCALE GENOMIC DNA]</scope>
    <source>
        <strain evidence="4 5">NCTC10951</strain>
    </source>
</reference>
<dbReference type="InterPro" id="IPR018062">
    <property type="entry name" value="HTH_AraC-typ_CS"/>
</dbReference>
<dbReference type="EC" id="2.1.1.-" evidence="4"/>
<dbReference type="KEGG" id="avc:NCTC10951_01830"/>
<organism evidence="4 5">
    <name type="scientific">Actinomyces viscosus</name>
    <dbReference type="NCBI Taxonomy" id="1656"/>
    <lineage>
        <taxon>Bacteria</taxon>
        <taxon>Bacillati</taxon>
        <taxon>Actinomycetota</taxon>
        <taxon>Actinomycetes</taxon>
        <taxon>Actinomycetales</taxon>
        <taxon>Actinomycetaceae</taxon>
        <taxon>Actinomyces</taxon>
    </lineage>
</organism>
<keyword evidence="1" id="KW-0805">Transcription regulation</keyword>
<dbReference type="GO" id="GO:0032259">
    <property type="term" value="P:methylation"/>
    <property type="evidence" value="ECO:0007669"/>
    <property type="project" value="UniProtKB-KW"/>
</dbReference>
<name>A0A3S5EWH0_ACTVI</name>
<dbReference type="PANTHER" id="PTHR46796">
    <property type="entry name" value="HTH-TYPE TRANSCRIPTIONAL ACTIVATOR RHAS-RELATED"/>
    <property type="match status" value="1"/>
</dbReference>
<dbReference type="GO" id="GO:0008168">
    <property type="term" value="F:methyltransferase activity"/>
    <property type="evidence" value="ECO:0007669"/>
    <property type="project" value="UniProtKB-KW"/>
</dbReference>
<gene>
    <name evidence="4" type="primary">adaA_1</name>
    <name evidence="4" type="ORF">NCTC10951_01830</name>
</gene>
<evidence type="ECO:0000256" key="1">
    <source>
        <dbReference type="ARBA" id="ARBA00023015"/>
    </source>
</evidence>
<dbReference type="SUPFAM" id="SSF46689">
    <property type="entry name" value="Homeodomain-like"/>
    <property type="match status" value="2"/>
</dbReference>
<dbReference type="PROSITE" id="PS00041">
    <property type="entry name" value="HTH_ARAC_FAMILY_1"/>
    <property type="match status" value="1"/>
</dbReference>
<sequence>MREHSPDGLMSPGLAHLIAPAADGAQAEHSPDLDAADLALRATQYLRTHFRERLTVRDLSEHLAYSPSHLTRVFTAAVGTSPMDYLAAWRLHQAKHLLVAHRLGVAETCHEVGYTSVGTFSRRFLRDVGTPPGALRRLADRVSERTLPAASLFVPAVRRIRLRLSLSDDQRRGLGPSPHQWIGTFPRPVPSGLPATGTLRRHIDEVELPVVPDAPWILVTVIPDGASVHEHLAPTRPLVARLRVPLPPASGPITLPVRTALPWDPAVLVALAAMVV</sequence>
<dbReference type="EMBL" id="LR134477">
    <property type="protein sequence ID" value="VEI16731.1"/>
    <property type="molecule type" value="Genomic_DNA"/>
</dbReference>
<evidence type="ECO:0000313" key="4">
    <source>
        <dbReference type="EMBL" id="VEI16731.1"/>
    </source>
</evidence>
<dbReference type="SMART" id="SM00342">
    <property type="entry name" value="HTH_ARAC"/>
    <property type="match status" value="1"/>
</dbReference>
<dbReference type="GO" id="GO:0043565">
    <property type="term" value="F:sequence-specific DNA binding"/>
    <property type="evidence" value="ECO:0007669"/>
    <property type="project" value="InterPro"/>
</dbReference>
<keyword evidence="3" id="KW-0804">Transcription</keyword>
<keyword evidence="4" id="KW-0808">Transferase</keyword>
<dbReference type="PROSITE" id="PS01124">
    <property type="entry name" value="HTH_ARAC_FAMILY_2"/>
    <property type="match status" value="1"/>
</dbReference>
<dbReference type="GO" id="GO:0003700">
    <property type="term" value="F:DNA-binding transcription factor activity"/>
    <property type="evidence" value="ECO:0007669"/>
    <property type="project" value="InterPro"/>
</dbReference>
<proteinExistence type="predicted"/>
<evidence type="ECO:0000313" key="5">
    <source>
        <dbReference type="Proteomes" id="UP000268658"/>
    </source>
</evidence>
<protein>
    <submittedName>
        <fullName evidence="4">Methylphosphotriester-DNA--protein-cysteine S-methyltransferase</fullName>
        <ecNumber evidence="4">2.1.1.-</ecNumber>
    </submittedName>
</protein>